<dbReference type="Pfam" id="PF03421">
    <property type="entry name" value="Acetyltransf_14"/>
    <property type="match status" value="1"/>
</dbReference>
<keyword evidence="1 8" id="KW-0808">Transferase</keyword>
<dbReference type="InterPro" id="IPR005083">
    <property type="entry name" value="YopJ-like"/>
</dbReference>
<dbReference type="Proteomes" id="UP001283366">
    <property type="component" value="Unassembled WGS sequence"/>
</dbReference>
<comment type="catalytic activity">
    <reaction evidence="4">
        <text>L-threonyl-[protein] + acetyl-CoA = O-acetyl-L-threonyl-[protein] + CoA</text>
        <dbReference type="Rhea" id="RHEA:65340"/>
        <dbReference type="Rhea" id="RHEA-COMP:11060"/>
        <dbReference type="Rhea" id="RHEA-COMP:16780"/>
        <dbReference type="ChEBI" id="CHEBI:30013"/>
        <dbReference type="ChEBI" id="CHEBI:57287"/>
        <dbReference type="ChEBI" id="CHEBI:57288"/>
        <dbReference type="ChEBI" id="CHEBI:141025"/>
    </reaction>
    <physiologicalReaction direction="left-to-right" evidence="4">
        <dbReference type="Rhea" id="RHEA:65341"/>
    </physiologicalReaction>
</comment>
<dbReference type="GO" id="GO:0016746">
    <property type="term" value="F:acyltransferase activity"/>
    <property type="evidence" value="ECO:0007669"/>
    <property type="project" value="UniProtKB-KW"/>
</dbReference>
<dbReference type="EMBL" id="JAWRCO010000002">
    <property type="protein sequence ID" value="MDW6004665.1"/>
    <property type="molecule type" value="Genomic_DNA"/>
</dbReference>
<evidence type="ECO:0000313" key="10">
    <source>
        <dbReference type="Proteomes" id="UP001283366"/>
    </source>
</evidence>
<accession>A0A1Y6ITH3</accession>
<sequence length="405" mass="45269">MPIGNVNHHSPAGINPAEHTEGAETSSSGAVKPNWPTENWMHCGGRGAGPEAIRHAVLHNMQEIHQHLSTLRQQNWSAGSMEAVFDTALLPTMIQAEKAHNPENTVIFHDDIFDELGEIDTEQTRQVLMQTPQMFHYVAADIREMNGRRSVIILDSLADNPRNSIYDNPEVKDSLMSSLFPEDKVAVLCMNMQKSFYECQIFALNATTKMAKHADFMDDLHQLNLQGSDKLAERIGAGNVRALRRMVVLDAPQSLPAQFIKHAQTRSSLAQASLDIPVNKSGQTLQQRQDEKMVERTKIRTSEGQSQLQTLNFSASIEDKRLTYLERAIKYMETASASEVNALAERFNFLGKNKMIAGLASQPRVVGPAEQMNQRLMQQSGRVADGEQNSLFNQIQATIERLHES</sequence>
<comment type="catalytic activity">
    <reaction evidence="5">
        <text>L-seryl-[protein] + acetyl-CoA = O-acetyl-L-seryl-[protein] + CoA</text>
        <dbReference type="Rhea" id="RHEA:59392"/>
        <dbReference type="Rhea" id="RHEA-COMP:9863"/>
        <dbReference type="Rhea" id="RHEA-COMP:15352"/>
        <dbReference type="ChEBI" id="CHEBI:29999"/>
        <dbReference type="ChEBI" id="CHEBI:57287"/>
        <dbReference type="ChEBI" id="CHEBI:57288"/>
        <dbReference type="ChEBI" id="CHEBI:141128"/>
    </reaction>
    <physiologicalReaction direction="left-to-right" evidence="5">
        <dbReference type="Rhea" id="RHEA:59393"/>
    </physiologicalReaction>
</comment>
<protein>
    <submittedName>
        <fullName evidence="8">YopJ Serine/Threonine acetyltransferase</fullName>
    </submittedName>
    <submittedName>
        <fullName evidence="7">YopJ family acetyltransferase</fullName>
    </submittedName>
</protein>
<evidence type="ECO:0000256" key="5">
    <source>
        <dbReference type="ARBA" id="ARBA00048662"/>
    </source>
</evidence>
<name>A0A1Y6ITH3_9VIBR</name>
<evidence type="ECO:0000256" key="1">
    <source>
        <dbReference type="ARBA" id="ARBA00022679"/>
    </source>
</evidence>
<evidence type="ECO:0000313" key="9">
    <source>
        <dbReference type="Proteomes" id="UP000196125"/>
    </source>
</evidence>
<evidence type="ECO:0000256" key="6">
    <source>
        <dbReference type="SAM" id="MobiDB-lite"/>
    </source>
</evidence>
<reference evidence="8 9" key="1">
    <citation type="submission" date="2017-05" db="EMBL/GenBank/DDBJ databases">
        <authorList>
            <person name="Song R."/>
            <person name="Chenine A.L."/>
            <person name="Ruprecht R.M."/>
        </authorList>
    </citation>
    <scope>NUCLEOTIDE SEQUENCE [LARGE SCALE GENOMIC DNA]</scope>
    <source>
        <strain evidence="8 9">CECT 7927</strain>
    </source>
</reference>
<dbReference type="AlphaFoldDB" id="A0A1Y6ITH3"/>
<reference evidence="7 10" key="2">
    <citation type="submission" date="2023-11" db="EMBL/GenBank/DDBJ databases">
        <title>Plant-associative lifestyle of Vibrio porteresiae and its evolutionary dynamics.</title>
        <authorList>
            <person name="Rameshkumar N."/>
            <person name="Kirti K."/>
        </authorList>
    </citation>
    <scope>NUCLEOTIDE SEQUENCE [LARGE SCALE GENOMIC DNA]</scope>
    <source>
        <strain evidence="7 10">MSSRF38</strain>
    </source>
</reference>
<evidence type="ECO:0000313" key="8">
    <source>
        <dbReference type="EMBL" id="SMS00955.1"/>
    </source>
</evidence>
<dbReference type="Proteomes" id="UP000196125">
    <property type="component" value="Unassembled WGS sequence"/>
</dbReference>
<gene>
    <name evidence="7" type="ORF">SBX37_17555</name>
    <name evidence="8" type="ORF">VIM7927_02230</name>
</gene>
<keyword evidence="10" id="KW-1185">Reference proteome</keyword>
<feature type="region of interest" description="Disordered" evidence="6">
    <location>
        <begin position="1"/>
        <end position="35"/>
    </location>
</feature>
<comment type="similarity">
    <text evidence="3">Belongs to the acetyltransferase YopJ family.</text>
</comment>
<dbReference type="RefSeq" id="WP_087480999.1">
    <property type="nucleotide sequence ID" value="NZ_AP024884.1"/>
</dbReference>
<evidence type="ECO:0000256" key="2">
    <source>
        <dbReference type="ARBA" id="ARBA00023315"/>
    </source>
</evidence>
<evidence type="ECO:0000256" key="3">
    <source>
        <dbReference type="ARBA" id="ARBA00023785"/>
    </source>
</evidence>
<evidence type="ECO:0000313" key="7">
    <source>
        <dbReference type="EMBL" id="MDW6004665.1"/>
    </source>
</evidence>
<organism evidence="8 9">
    <name type="scientific">Vibrio mangrovi</name>
    <dbReference type="NCBI Taxonomy" id="474394"/>
    <lineage>
        <taxon>Bacteria</taxon>
        <taxon>Pseudomonadati</taxon>
        <taxon>Pseudomonadota</taxon>
        <taxon>Gammaproteobacteria</taxon>
        <taxon>Vibrionales</taxon>
        <taxon>Vibrionaceae</taxon>
        <taxon>Vibrio</taxon>
    </lineage>
</organism>
<proteinExistence type="inferred from homology"/>
<dbReference type="EMBL" id="FXXI01000003">
    <property type="protein sequence ID" value="SMS00955.1"/>
    <property type="molecule type" value="Genomic_DNA"/>
</dbReference>
<keyword evidence="2" id="KW-0012">Acyltransferase</keyword>
<evidence type="ECO:0000256" key="4">
    <source>
        <dbReference type="ARBA" id="ARBA00048364"/>
    </source>
</evidence>